<dbReference type="Pfam" id="PF00150">
    <property type="entry name" value="Cellulase"/>
    <property type="match status" value="1"/>
</dbReference>
<sequence length="407" mass="46756">MFLQRNRSQNTNLRKFIKYIICGLVLVLLNCIIHFDSPKLLARVQSNNPVANQIVPPLYTRGSQIVDARGRTVILQGINWFGMEVKTHTPNGLWVRDYKDILAQIKTLGYNIIRLPYSVEGLRSKDISGVDFSIGANKDLKGKTPLEVMDLVIQEAQRQGLLILLDSHTLKDGQIPELWYGDGYTEKDWIDTWLFLAKRYKNSKNVIGADLKNEPHGRASWGTGDISTDWRLAAERAGNQILKVNPTWLVLVEGVENNVPQQKQWGYVWGANLEGVSKYPVRINVSKKLVYSPHEYGRSEYSWFKEASFPRNLYKRWEIGFHYIATQRINPIWVGEFGGYHVDNVSKEGIWQQKFVEFIGQKNLHFTYWCLNPNSEGTGGILLDNWRSVNVPKQALLNKILRLNAVR</sequence>
<evidence type="ECO:0000256" key="9">
    <source>
        <dbReference type="SAM" id="Phobius"/>
    </source>
</evidence>
<proteinExistence type="inferred from homology"/>
<comment type="similarity">
    <text evidence="8">Belongs to the glycosyl hydrolase 5 (cellulase A) family.</text>
</comment>
<name>A0A139WU11_9CYAN</name>
<evidence type="ECO:0000256" key="4">
    <source>
        <dbReference type="ARBA" id="ARBA00023001"/>
    </source>
</evidence>
<evidence type="ECO:0000259" key="10">
    <source>
        <dbReference type="Pfam" id="PF00150"/>
    </source>
</evidence>
<dbReference type="InterPro" id="IPR018087">
    <property type="entry name" value="Glyco_hydro_5_CS"/>
</dbReference>
<evidence type="ECO:0000256" key="7">
    <source>
        <dbReference type="ARBA" id="ARBA00023326"/>
    </source>
</evidence>
<dbReference type="InterPro" id="IPR001547">
    <property type="entry name" value="Glyco_hydro_5"/>
</dbReference>
<evidence type="ECO:0000256" key="3">
    <source>
        <dbReference type="ARBA" id="ARBA00022801"/>
    </source>
</evidence>
<dbReference type="STRING" id="128403.WA1_48700"/>
<evidence type="ECO:0000256" key="6">
    <source>
        <dbReference type="ARBA" id="ARBA00023295"/>
    </source>
</evidence>
<dbReference type="OrthoDB" id="9800475at2"/>
<evidence type="ECO:0000256" key="1">
    <source>
        <dbReference type="ARBA" id="ARBA00000966"/>
    </source>
</evidence>
<dbReference type="InterPro" id="IPR017853">
    <property type="entry name" value="GH"/>
</dbReference>
<keyword evidence="12" id="KW-1185">Reference proteome</keyword>
<evidence type="ECO:0000256" key="2">
    <source>
        <dbReference type="ARBA" id="ARBA00012601"/>
    </source>
</evidence>
<dbReference type="GO" id="GO:0008810">
    <property type="term" value="F:cellulase activity"/>
    <property type="evidence" value="ECO:0007669"/>
    <property type="project" value="UniProtKB-EC"/>
</dbReference>
<dbReference type="GO" id="GO:0030245">
    <property type="term" value="P:cellulose catabolic process"/>
    <property type="evidence" value="ECO:0007669"/>
    <property type="project" value="UniProtKB-KW"/>
</dbReference>
<gene>
    <name evidence="11" type="ORF">WA1_48700</name>
</gene>
<dbReference type="EMBL" id="ANNX02000048">
    <property type="protein sequence ID" value="KYC35903.1"/>
    <property type="molecule type" value="Genomic_DNA"/>
</dbReference>
<dbReference type="AlphaFoldDB" id="A0A139WU11"/>
<dbReference type="Proteomes" id="UP000076925">
    <property type="component" value="Unassembled WGS sequence"/>
</dbReference>
<dbReference type="SUPFAM" id="SSF51445">
    <property type="entry name" value="(Trans)glycosidases"/>
    <property type="match status" value="1"/>
</dbReference>
<keyword evidence="7" id="KW-0624">Polysaccharide degradation</keyword>
<evidence type="ECO:0000313" key="11">
    <source>
        <dbReference type="EMBL" id="KYC35903.1"/>
    </source>
</evidence>
<dbReference type="RefSeq" id="WP_017742361.1">
    <property type="nucleotide sequence ID" value="NZ_KQ976354.1"/>
</dbReference>
<keyword evidence="6 8" id="KW-0326">Glycosidase</keyword>
<evidence type="ECO:0000256" key="5">
    <source>
        <dbReference type="ARBA" id="ARBA00023277"/>
    </source>
</evidence>
<comment type="caution">
    <text evidence="11">The sequence shown here is derived from an EMBL/GenBank/DDBJ whole genome shotgun (WGS) entry which is preliminary data.</text>
</comment>
<keyword evidence="3 8" id="KW-0378">Hydrolase</keyword>
<keyword evidence="9" id="KW-0472">Membrane</keyword>
<dbReference type="PANTHER" id="PTHR35923:SF2">
    <property type="entry name" value="ENDOGLUCANASE"/>
    <property type="match status" value="1"/>
</dbReference>
<organism evidence="11 12">
    <name type="scientific">Scytonema hofmannii PCC 7110</name>
    <dbReference type="NCBI Taxonomy" id="128403"/>
    <lineage>
        <taxon>Bacteria</taxon>
        <taxon>Bacillati</taxon>
        <taxon>Cyanobacteriota</taxon>
        <taxon>Cyanophyceae</taxon>
        <taxon>Nostocales</taxon>
        <taxon>Scytonemataceae</taxon>
        <taxon>Scytonema</taxon>
    </lineage>
</organism>
<dbReference type="PANTHER" id="PTHR35923">
    <property type="entry name" value="MAJOR EXTRACELLULAR ENDOGLUCANASE"/>
    <property type="match status" value="1"/>
</dbReference>
<comment type="catalytic activity">
    <reaction evidence="1">
        <text>Endohydrolysis of (1-&gt;4)-beta-D-glucosidic linkages in cellulose, lichenin and cereal beta-D-glucans.</text>
        <dbReference type="EC" id="3.2.1.4"/>
    </reaction>
</comment>
<keyword evidence="4" id="KW-0136">Cellulose degradation</keyword>
<accession>A0A139WU11</accession>
<reference evidence="11 12" key="1">
    <citation type="journal article" date="2013" name="Genome Biol. Evol.">
        <title>Genomes of Stigonematalean cyanobacteria (subsection V) and the evolution of oxygenic photosynthesis from prokaryotes to plastids.</title>
        <authorList>
            <person name="Dagan T."/>
            <person name="Roettger M."/>
            <person name="Stucken K."/>
            <person name="Landan G."/>
            <person name="Koch R."/>
            <person name="Major P."/>
            <person name="Gould S.B."/>
            <person name="Goremykin V.V."/>
            <person name="Rippka R."/>
            <person name="Tandeau de Marsac N."/>
            <person name="Gugger M."/>
            <person name="Lockhart P.J."/>
            <person name="Allen J.F."/>
            <person name="Brune I."/>
            <person name="Maus I."/>
            <person name="Puhler A."/>
            <person name="Martin W.F."/>
        </authorList>
    </citation>
    <scope>NUCLEOTIDE SEQUENCE [LARGE SCALE GENOMIC DNA]</scope>
    <source>
        <strain evidence="11 12">PCC 7110</strain>
    </source>
</reference>
<feature type="domain" description="Glycoside hydrolase family 5" evidence="10">
    <location>
        <begin position="67"/>
        <end position="375"/>
    </location>
</feature>
<evidence type="ECO:0000313" key="12">
    <source>
        <dbReference type="Proteomes" id="UP000076925"/>
    </source>
</evidence>
<dbReference type="EC" id="3.2.1.4" evidence="2"/>
<keyword evidence="9" id="KW-0812">Transmembrane</keyword>
<keyword evidence="9" id="KW-1133">Transmembrane helix</keyword>
<evidence type="ECO:0000256" key="8">
    <source>
        <dbReference type="RuleBase" id="RU361153"/>
    </source>
</evidence>
<dbReference type="Gene3D" id="3.20.20.80">
    <property type="entry name" value="Glycosidases"/>
    <property type="match status" value="1"/>
</dbReference>
<dbReference type="PROSITE" id="PS00659">
    <property type="entry name" value="GLYCOSYL_HYDROL_F5"/>
    <property type="match status" value="1"/>
</dbReference>
<protein>
    <recommendedName>
        <fullName evidence="2">cellulase</fullName>
        <ecNumber evidence="2">3.2.1.4</ecNumber>
    </recommendedName>
</protein>
<feature type="transmembrane region" description="Helical" evidence="9">
    <location>
        <begin position="16"/>
        <end position="35"/>
    </location>
</feature>
<keyword evidence="5" id="KW-0119">Carbohydrate metabolism</keyword>